<dbReference type="InterPro" id="IPR001185">
    <property type="entry name" value="MS_channel"/>
</dbReference>
<comment type="similarity">
    <text evidence="2 10">Belongs to the MscL family.</text>
</comment>
<evidence type="ECO:0000256" key="8">
    <source>
        <dbReference type="ARBA" id="ARBA00023136"/>
    </source>
</evidence>
<evidence type="ECO:0000256" key="7">
    <source>
        <dbReference type="ARBA" id="ARBA00023065"/>
    </source>
</evidence>
<dbReference type="Gene3D" id="1.10.1200.120">
    <property type="entry name" value="Large-conductance mechanosensitive channel, MscL, domain 1"/>
    <property type="match status" value="1"/>
</dbReference>
<evidence type="ECO:0000256" key="10">
    <source>
        <dbReference type="HAMAP-Rule" id="MF_00115"/>
    </source>
</evidence>
<keyword evidence="9 10" id="KW-0407">Ion channel</keyword>
<evidence type="ECO:0000256" key="3">
    <source>
        <dbReference type="ARBA" id="ARBA00022448"/>
    </source>
</evidence>
<keyword evidence="4 10" id="KW-1003">Cell membrane</keyword>
<gene>
    <name evidence="10 11" type="primary">mscL</name>
    <name evidence="11" type="ORF">DJ013_04805</name>
</gene>
<dbReference type="AlphaFoldDB" id="A0A2Z4G8I0"/>
<dbReference type="RefSeq" id="WP_111370621.1">
    <property type="nucleotide sequence ID" value="NZ_CP029480.1"/>
</dbReference>
<dbReference type="EMBL" id="CP029480">
    <property type="protein sequence ID" value="AWV97519.1"/>
    <property type="molecule type" value="Genomic_DNA"/>
</dbReference>
<dbReference type="GO" id="GO:0008381">
    <property type="term" value="F:mechanosensitive monoatomic ion channel activity"/>
    <property type="evidence" value="ECO:0007669"/>
    <property type="project" value="UniProtKB-UniRule"/>
</dbReference>
<organism evidence="11 12">
    <name type="scientific">Arcticibacterium luteifluviistationis</name>
    <dbReference type="NCBI Taxonomy" id="1784714"/>
    <lineage>
        <taxon>Bacteria</taxon>
        <taxon>Pseudomonadati</taxon>
        <taxon>Bacteroidota</taxon>
        <taxon>Cytophagia</taxon>
        <taxon>Cytophagales</taxon>
        <taxon>Leadbetterellaceae</taxon>
        <taxon>Arcticibacterium</taxon>
    </lineage>
</organism>
<evidence type="ECO:0000313" key="12">
    <source>
        <dbReference type="Proteomes" id="UP000249873"/>
    </source>
</evidence>
<proteinExistence type="inferred from homology"/>
<keyword evidence="3 10" id="KW-0813">Transport</keyword>
<evidence type="ECO:0000256" key="9">
    <source>
        <dbReference type="ARBA" id="ARBA00023303"/>
    </source>
</evidence>
<keyword evidence="5 10" id="KW-0812">Transmembrane</keyword>
<comment type="subcellular location">
    <subcellularLocation>
        <location evidence="1 10">Cell membrane</location>
        <topology evidence="1 10">Multi-pass membrane protein</topology>
    </subcellularLocation>
</comment>
<keyword evidence="8 10" id="KW-0472">Membrane</keyword>
<accession>A0A2Z4G8I0</accession>
<comment type="function">
    <text evidence="10">Channel that opens in response to stretch forces in the membrane lipid bilayer. May participate in the regulation of osmotic pressure changes within the cell.</text>
</comment>
<name>A0A2Z4G8I0_9BACT</name>
<dbReference type="InterPro" id="IPR019823">
    <property type="entry name" value="Mechanosensitive_channel_CS"/>
</dbReference>
<dbReference type="PANTHER" id="PTHR30266:SF2">
    <property type="entry name" value="LARGE-CONDUCTANCE MECHANOSENSITIVE CHANNEL"/>
    <property type="match status" value="1"/>
</dbReference>
<evidence type="ECO:0000256" key="2">
    <source>
        <dbReference type="ARBA" id="ARBA00007254"/>
    </source>
</evidence>
<evidence type="ECO:0000256" key="4">
    <source>
        <dbReference type="ARBA" id="ARBA00022475"/>
    </source>
</evidence>
<dbReference type="Proteomes" id="UP000249873">
    <property type="component" value="Chromosome"/>
</dbReference>
<reference evidence="11 12" key="1">
    <citation type="submission" date="2018-05" db="EMBL/GenBank/DDBJ databases">
        <title>Complete genome sequence of Arcticibacterium luteifluviistationis SM1504T, a cytophagaceae bacterium isolated from Arctic surface seawater.</title>
        <authorList>
            <person name="Li Y."/>
            <person name="Qin Q.-L."/>
        </authorList>
    </citation>
    <scope>NUCLEOTIDE SEQUENCE [LARGE SCALE GENOMIC DNA]</scope>
    <source>
        <strain evidence="11 12">SM1504</strain>
    </source>
</reference>
<dbReference type="OrthoDB" id="9810350at2"/>
<keyword evidence="7 10" id="KW-0406">Ion transport</keyword>
<evidence type="ECO:0000256" key="1">
    <source>
        <dbReference type="ARBA" id="ARBA00004651"/>
    </source>
</evidence>
<comment type="subunit">
    <text evidence="10">Homopentamer.</text>
</comment>
<sequence>MAFKFLTEFKEFAVKGNMIDIAIGVIIGAAFNKVIDSIVKEILMPPLSLMTNGGKFENSKIVLREALMKGEKILQPEVAIGYGKLLEASIDFAIITFTVFLMVKVIHSLKKKAEDPKDGTVATPKDIELLSKISDLMEKQVNLLENKK</sequence>
<dbReference type="InterPro" id="IPR037673">
    <property type="entry name" value="MSC/AndL"/>
</dbReference>
<dbReference type="InterPro" id="IPR036019">
    <property type="entry name" value="MscL_channel"/>
</dbReference>
<evidence type="ECO:0000256" key="5">
    <source>
        <dbReference type="ARBA" id="ARBA00022692"/>
    </source>
</evidence>
<dbReference type="SUPFAM" id="SSF81330">
    <property type="entry name" value="Gated mechanosensitive channel"/>
    <property type="match status" value="1"/>
</dbReference>
<evidence type="ECO:0000313" key="11">
    <source>
        <dbReference type="EMBL" id="AWV97519.1"/>
    </source>
</evidence>
<dbReference type="PANTHER" id="PTHR30266">
    <property type="entry name" value="MECHANOSENSITIVE CHANNEL MSCL"/>
    <property type="match status" value="1"/>
</dbReference>
<protein>
    <recommendedName>
        <fullName evidence="10">Large-conductance mechanosensitive channel</fullName>
    </recommendedName>
</protein>
<dbReference type="GO" id="GO:0005886">
    <property type="term" value="C:plasma membrane"/>
    <property type="evidence" value="ECO:0007669"/>
    <property type="project" value="UniProtKB-SubCell"/>
</dbReference>
<dbReference type="NCBIfam" id="TIGR00220">
    <property type="entry name" value="mscL"/>
    <property type="match status" value="1"/>
</dbReference>
<dbReference type="PRINTS" id="PR01264">
    <property type="entry name" value="MECHCHANNEL"/>
</dbReference>
<dbReference type="Pfam" id="PF01741">
    <property type="entry name" value="MscL"/>
    <property type="match status" value="1"/>
</dbReference>
<dbReference type="KEGG" id="als:DJ013_04805"/>
<keyword evidence="12" id="KW-1185">Reference proteome</keyword>
<evidence type="ECO:0000256" key="6">
    <source>
        <dbReference type="ARBA" id="ARBA00022989"/>
    </source>
</evidence>
<dbReference type="HAMAP" id="MF_00115">
    <property type="entry name" value="MscL"/>
    <property type="match status" value="1"/>
</dbReference>
<keyword evidence="6 10" id="KW-1133">Transmembrane helix</keyword>
<dbReference type="PROSITE" id="PS01327">
    <property type="entry name" value="MSCL"/>
    <property type="match status" value="1"/>
</dbReference>